<dbReference type="GO" id="GO:0005634">
    <property type="term" value="C:nucleus"/>
    <property type="evidence" value="ECO:0007669"/>
    <property type="project" value="UniProtKB-SubCell"/>
</dbReference>
<name>A0A8K0N4D9_COCNU</name>
<dbReference type="OrthoDB" id="1435597at2759"/>
<evidence type="ECO:0000256" key="7">
    <source>
        <dbReference type="ARBA" id="ARBA00054342"/>
    </source>
</evidence>
<feature type="compositionally biased region" description="Polar residues" evidence="9">
    <location>
        <begin position="109"/>
        <end position="121"/>
    </location>
</feature>
<feature type="region of interest" description="Disordered" evidence="9">
    <location>
        <begin position="1"/>
        <end position="80"/>
    </location>
</feature>
<accession>A0A8K0N4D9</accession>
<dbReference type="InterPro" id="IPR046347">
    <property type="entry name" value="bZIP_sf"/>
</dbReference>
<dbReference type="GO" id="GO:0003677">
    <property type="term" value="F:DNA binding"/>
    <property type="evidence" value="ECO:0007669"/>
    <property type="project" value="UniProtKB-KW"/>
</dbReference>
<comment type="subcellular location">
    <subcellularLocation>
        <location evidence="1">Nucleus</location>
    </subcellularLocation>
</comment>
<sequence>MEDAARNDLTRQVWGNPLVSISKPQQNASHGPQIGGPYRHLGPPLSPEPRRRPGVPPASPFSHFLPSAARSPPSLAAAGPFHHLRSFSQPAFFSLDSLHPLSPPPCRDSTPTTSLSDSVSADVSMEDHDASSRSPPLPPKAGGAARAAATGDGLLPHNSHRRSQSEIPFAFFQPSPSPASSPLPPPASAAPPQMVKLEPDWDRCMNAEAAGDKKPEVDSGDDLFNAYLNLDSLDTLDSSEDKREDLNSRASGTKTNGDSSENEAESSVNESGGGGVKFWPHHSPSVEKREGTKRSAVGDPVPIGTSNRHCRSLSMDSFVGKLNFGEESPKLPPSPGFLAAQTLQANSKDGASNVFSLEFGKGEFNPAEMKKIMANEKLVEMALTDPKRVKRILANRQSAARSKERKMKYIAELEHKVQILQTEATTLSAQLTLLQRDSAGLSSHNNELKFRLQAMEQQAQLRDALNEALTAEVRRLKLATGEVVDDCASNNLNQQLPINPQMFQLLQQQQQQPAQLPLYQLQLQQLQQNAAGKNHESEK</sequence>
<keyword evidence="5" id="KW-0804">Transcription</keyword>
<feature type="compositionally biased region" description="Pro residues" evidence="9">
    <location>
        <begin position="175"/>
        <end position="189"/>
    </location>
</feature>
<feature type="region of interest" description="Disordered" evidence="9">
    <location>
        <begin position="238"/>
        <end position="308"/>
    </location>
</feature>
<keyword evidence="3" id="KW-0805">Transcription regulation</keyword>
<dbReference type="SMART" id="SM00338">
    <property type="entry name" value="BRLZ"/>
    <property type="match status" value="1"/>
</dbReference>
<feature type="compositionally biased region" description="Basic and acidic residues" evidence="9">
    <location>
        <begin position="284"/>
        <end position="293"/>
    </location>
</feature>
<evidence type="ECO:0000256" key="2">
    <source>
        <dbReference type="ARBA" id="ARBA00007163"/>
    </source>
</evidence>
<dbReference type="InterPro" id="IPR044759">
    <property type="entry name" value="bZIP_RF2"/>
</dbReference>
<evidence type="ECO:0000313" key="11">
    <source>
        <dbReference type="EMBL" id="KAG1354635.1"/>
    </source>
</evidence>
<dbReference type="Pfam" id="PF00170">
    <property type="entry name" value="bZIP_1"/>
    <property type="match status" value="1"/>
</dbReference>
<dbReference type="InterPro" id="IPR004827">
    <property type="entry name" value="bZIP"/>
</dbReference>
<dbReference type="SUPFAM" id="SSF57959">
    <property type="entry name" value="Leucine zipper domain"/>
    <property type="match status" value="1"/>
</dbReference>
<dbReference type="PROSITE" id="PS50217">
    <property type="entry name" value="BZIP"/>
    <property type="match status" value="1"/>
</dbReference>
<dbReference type="PANTHER" id="PTHR13690">
    <property type="entry name" value="TRANSCRIPTION FACTOR POSF21-RELATED"/>
    <property type="match status" value="1"/>
</dbReference>
<feature type="region of interest" description="Disordered" evidence="9">
    <location>
        <begin position="97"/>
        <end position="221"/>
    </location>
</feature>
<evidence type="ECO:0000313" key="12">
    <source>
        <dbReference type="Proteomes" id="UP000797356"/>
    </source>
</evidence>
<feature type="compositionally biased region" description="Low complexity" evidence="9">
    <location>
        <begin position="65"/>
        <end position="78"/>
    </location>
</feature>
<dbReference type="EMBL" id="CM017878">
    <property type="protein sequence ID" value="KAG1354635.1"/>
    <property type="molecule type" value="Genomic_DNA"/>
</dbReference>
<evidence type="ECO:0000256" key="5">
    <source>
        <dbReference type="ARBA" id="ARBA00023163"/>
    </source>
</evidence>
<evidence type="ECO:0000256" key="6">
    <source>
        <dbReference type="ARBA" id="ARBA00023242"/>
    </source>
</evidence>
<organism evidence="11 12">
    <name type="scientific">Cocos nucifera</name>
    <name type="common">Coconut palm</name>
    <dbReference type="NCBI Taxonomy" id="13894"/>
    <lineage>
        <taxon>Eukaryota</taxon>
        <taxon>Viridiplantae</taxon>
        <taxon>Streptophyta</taxon>
        <taxon>Embryophyta</taxon>
        <taxon>Tracheophyta</taxon>
        <taxon>Spermatophyta</taxon>
        <taxon>Magnoliopsida</taxon>
        <taxon>Liliopsida</taxon>
        <taxon>Arecaceae</taxon>
        <taxon>Arecoideae</taxon>
        <taxon>Cocoseae</taxon>
        <taxon>Attaleinae</taxon>
        <taxon>Cocos</taxon>
    </lineage>
</organism>
<comment type="function">
    <text evidence="7">Transcription factor probably involved in vascular development and shoot tissue organization. Binds to the DNA sequence 5'-CCGAGTGTGCCCCTGG-3' present in the promoter region Box II of the phloem-specific rice tungro bacilliform virus (RTBV) promoter. May regulate tissue-specific expression of the RTBV promoter and virus replication.</text>
</comment>
<dbReference type="Gene3D" id="1.20.5.170">
    <property type="match status" value="1"/>
</dbReference>
<keyword evidence="6" id="KW-0539">Nucleus</keyword>
<dbReference type="FunFam" id="1.20.5.170:FF:000009">
    <property type="entry name" value="probable transcription factor PosF21"/>
    <property type="match status" value="1"/>
</dbReference>
<feature type="coiled-coil region" evidence="8">
    <location>
        <begin position="403"/>
        <end position="430"/>
    </location>
</feature>
<keyword evidence="4" id="KW-0238">DNA-binding</keyword>
<feature type="compositionally biased region" description="Polar residues" evidence="9">
    <location>
        <begin position="248"/>
        <end position="258"/>
    </location>
</feature>
<proteinExistence type="inferred from homology"/>
<comment type="caution">
    <text evidence="11">The sequence shown here is derived from an EMBL/GenBank/DDBJ whole genome shotgun (WGS) entry which is preliminary data.</text>
</comment>
<dbReference type="PANTHER" id="PTHR13690:SF80">
    <property type="entry name" value="BZIP TRANSCRIPTION FACTOR FAMILY PROTEIN-RELATED"/>
    <property type="match status" value="1"/>
</dbReference>
<dbReference type="Proteomes" id="UP000797356">
    <property type="component" value="Chromosome 7"/>
</dbReference>
<evidence type="ECO:0000259" key="10">
    <source>
        <dbReference type="PROSITE" id="PS50217"/>
    </source>
</evidence>
<gene>
    <name evidence="11" type="ORF">COCNU_07G007470</name>
</gene>
<keyword evidence="8" id="KW-0175">Coiled coil</keyword>
<dbReference type="AlphaFoldDB" id="A0A8K0N4D9"/>
<protein>
    <submittedName>
        <fullName evidence="11">Transcription factor RF2a</fullName>
    </submittedName>
</protein>
<evidence type="ECO:0000256" key="8">
    <source>
        <dbReference type="SAM" id="Coils"/>
    </source>
</evidence>
<dbReference type="CDD" id="cd14703">
    <property type="entry name" value="bZIP_plant_RF2"/>
    <property type="match status" value="1"/>
</dbReference>
<feature type="compositionally biased region" description="Low complexity" evidence="9">
    <location>
        <begin position="140"/>
        <end position="155"/>
    </location>
</feature>
<feature type="compositionally biased region" description="Basic and acidic residues" evidence="9">
    <location>
        <begin position="197"/>
        <end position="217"/>
    </location>
</feature>
<evidence type="ECO:0000256" key="9">
    <source>
        <dbReference type="SAM" id="MobiDB-lite"/>
    </source>
</evidence>
<evidence type="ECO:0000256" key="1">
    <source>
        <dbReference type="ARBA" id="ARBA00004123"/>
    </source>
</evidence>
<dbReference type="GO" id="GO:0003700">
    <property type="term" value="F:DNA-binding transcription factor activity"/>
    <property type="evidence" value="ECO:0007669"/>
    <property type="project" value="InterPro"/>
</dbReference>
<feature type="domain" description="BZIP" evidence="10">
    <location>
        <begin position="385"/>
        <end position="448"/>
    </location>
</feature>
<evidence type="ECO:0000256" key="3">
    <source>
        <dbReference type="ARBA" id="ARBA00023015"/>
    </source>
</evidence>
<keyword evidence="12" id="KW-1185">Reference proteome</keyword>
<reference evidence="11" key="1">
    <citation type="journal article" date="2017" name="Gigascience">
        <title>The genome draft of coconut (Cocos nucifera).</title>
        <authorList>
            <person name="Xiao Y."/>
            <person name="Xu P."/>
            <person name="Fan H."/>
            <person name="Baudouin L."/>
            <person name="Xia W."/>
            <person name="Bocs S."/>
            <person name="Xu J."/>
            <person name="Li Q."/>
            <person name="Guo A."/>
            <person name="Zhou L."/>
            <person name="Li J."/>
            <person name="Wu Y."/>
            <person name="Ma Z."/>
            <person name="Armero A."/>
            <person name="Issali A.E."/>
            <person name="Liu N."/>
            <person name="Peng M."/>
            <person name="Yang Y."/>
        </authorList>
    </citation>
    <scope>NUCLEOTIDE SEQUENCE</scope>
    <source>
        <tissue evidence="11">Spear leaf of Hainan Tall coconut</tissue>
    </source>
</reference>
<reference evidence="11" key="2">
    <citation type="submission" date="2019-07" db="EMBL/GenBank/DDBJ databases">
        <authorList>
            <person name="Yang Y."/>
            <person name="Bocs S."/>
            <person name="Baudouin L."/>
        </authorList>
    </citation>
    <scope>NUCLEOTIDE SEQUENCE</scope>
    <source>
        <tissue evidence="11">Spear leaf of Hainan Tall coconut</tissue>
    </source>
</reference>
<comment type="similarity">
    <text evidence="2">Belongs to the bZIP family.</text>
</comment>
<evidence type="ECO:0000256" key="4">
    <source>
        <dbReference type="ARBA" id="ARBA00023125"/>
    </source>
</evidence>